<protein>
    <submittedName>
        <fullName evidence="1">Uncharacterized protein</fullName>
    </submittedName>
</protein>
<accession>A0ABN2B4G0</accession>
<dbReference type="Pfam" id="PF06224">
    <property type="entry name" value="AlkZ-like"/>
    <property type="match status" value="1"/>
</dbReference>
<dbReference type="EMBL" id="BAAANC010000002">
    <property type="protein sequence ID" value="GAA1533398.1"/>
    <property type="molecule type" value="Genomic_DNA"/>
</dbReference>
<keyword evidence="2" id="KW-1185">Reference proteome</keyword>
<dbReference type="RefSeq" id="WP_344176016.1">
    <property type="nucleotide sequence ID" value="NZ_BAAANC010000002.1"/>
</dbReference>
<dbReference type="Proteomes" id="UP001500363">
    <property type="component" value="Unassembled WGS sequence"/>
</dbReference>
<evidence type="ECO:0000313" key="2">
    <source>
        <dbReference type="Proteomes" id="UP001500363"/>
    </source>
</evidence>
<proteinExistence type="predicted"/>
<name>A0ABN2B4G0_9ACTN</name>
<reference evidence="1 2" key="1">
    <citation type="journal article" date="2019" name="Int. J. Syst. Evol. Microbiol.">
        <title>The Global Catalogue of Microorganisms (GCM) 10K type strain sequencing project: providing services to taxonomists for standard genome sequencing and annotation.</title>
        <authorList>
            <consortium name="The Broad Institute Genomics Platform"/>
            <consortium name="The Broad Institute Genome Sequencing Center for Infectious Disease"/>
            <person name="Wu L."/>
            <person name="Ma J."/>
        </authorList>
    </citation>
    <scope>NUCLEOTIDE SEQUENCE [LARGE SCALE GENOMIC DNA]</scope>
    <source>
        <strain evidence="1 2">JCM 14303</strain>
    </source>
</reference>
<dbReference type="InterPro" id="IPR009351">
    <property type="entry name" value="AlkZ-like"/>
</dbReference>
<sequence length="80" mass="9251">MRTDNRTLNRVTLGRQLLLERHLGTVRGTWKLLLGRDSATLTVTPLERLSRQVRDEVEVEAHQLLAFAAAELDDREVRWS</sequence>
<organism evidence="1 2">
    <name type="scientific">Kribbella lupini</name>
    <dbReference type="NCBI Taxonomy" id="291602"/>
    <lineage>
        <taxon>Bacteria</taxon>
        <taxon>Bacillati</taxon>
        <taxon>Actinomycetota</taxon>
        <taxon>Actinomycetes</taxon>
        <taxon>Propionibacteriales</taxon>
        <taxon>Kribbellaceae</taxon>
        <taxon>Kribbella</taxon>
    </lineage>
</organism>
<gene>
    <name evidence="1" type="ORF">GCM10009741_39650</name>
</gene>
<comment type="caution">
    <text evidence="1">The sequence shown here is derived from an EMBL/GenBank/DDBJ whole genome shotgun (WGS) entry which is preliminary data.</text>
</comment>
<evidence type="ECO:0000313" key="1">
    <source>
        <dbReference type="EMBL" id="GAA1533398.1"/>
    </source>
</evidence>